<organism evidence="1 2">
    <name type="scientific">Phytohabitans suffuscus</name>
    <dbReference type="NCBI Taxonomy" id="624315"/>
    <lineage>
        <taxon>Bacteria</taxon>
        <taxon>Bacillati</taxon>
        <taxon>Actinomycetota</taxon>
        <taxon>Actinomycetes</taxon>
        <taxon>Micromonosporales</taxon>
        <taxon>Micromonosporaceae</taxon>
    </lineage>
</organism>
<evidence type="ECO:0000313" key="2">
    <source>
        <dbReference type="Proteomes" id="UP000503011"/>
    </source>
</evidence>
<reference evidence="1 2" key="2">
    <citation type="submission" date="2020-03" db="EMBL/GenBank/DDBJ databases">
        <authorList>
            <person name="Ichikawa N."/>
            <person name="Kimura A."/>
            <person name="Kitahashi Y."/>
            <person name="Uohara A."/>
        </authorList>
    </citation>
    <scope>NUCLEOTIDE SEQUENCE [LARGE SCALE GENOMIC DNA]</scope>
    <source>
        <strain evidence="1 2">NBRC 105367</strain>
    </source>
</reference>
<dbReference type="RefSeq" id="WP_173165457.1">
    <property type="nucleotide sequence ID" value="NZ_AP022871.1"/>
</dbReference>
<dbReference type="Pfam" id="PF19927">
    <property type="entry name" value="DUF6390"/>
    <property type="match status" value="1"/>
</dbReference>
<sequence>MSASGAVLFARYAYPPNALGYCGPAGAGALLRPDATAEIERRARRFEGAWTYLRVIAESAGIADPLDPRVVEAYWVGNELLGKVDPARLVDRLLDRFGGQPGGTWRQASGRAVAHHSFQVFEVYPWARLLRAGAGATAVEVLDRCRIRAGEVVRVDGPSATVRTRSLRWDGTALVAGPARESAARWCVDGMALIDEPRPGALVALHFDWVCDELTGDQATRLGELEAGVRAAMP</sequence>
<evidence type="ECO:0000313" key="1">
    <source>
        <dbReference type="EMBL" id="BCB91897.1"/>
    </source>
</evidence>
<protein>
    <submittedName>
        <fullName evidence="1">Uncharacterized protein</fullName>
    </submittedName>
</protein>
<reference evidence="1 2" key="1">
    <citation type="submission" date="2020-03" db="EMBL/GenBank/DDBJ databases">
        <title>Whole genome shotgun sequence of Phytohabitans suffuscus NBRC 105367.</title>
        <authorList>
            <person name="Komaki H."/>
            <person name="Tamura T."/>
        </authorList>
    </citation>
    <scope>NUCLEOTIDE SEQUENCE [LARGE SCALE GENOMIC DNA]</scope>
    <source>
        <strain evidence="1 2">NBRC 105367</strain>
    </source>
</reference>
<name>A0A6F8Z0I3_9ACTN</name>
<proteinExistence type="predicted"/>
<dbReference type="Proteomes" id="UP000503011">
    <property type="component" value="Chromosome"/>
</dbReference>
<dbReference type="InterPro" id="IPR045660">
    <property type="entry name" value="DUF6390"/>
</dbReference>
<gene>
    <name evidence="1" type="ORF">Psuf_092100</name>
</gene>
<accession>A0A6F8Z0I3</accession>
<keyword evidence="2" id="KW-1185">Reference proteome</keyword>
<dbReference type="AlphaFoldDB" id="A0A6F8Z0I3"/>
<dbReference type="KEGG" id="psuu:Psuf_092100"/>
<dbReference type="EMBL" id="AP022871">
    <property type="protein sequence ID" value="BCB91897.1"/>
    <property type="molecule type" value="Genomic_DNA"/>
</dbReference>